<evidence type="ECO:0000259" key="7">
    <source>
        <dbReference type="PROSITE" id="PS51471"/>
    </source>
</evidence>
<dbReference type="Proteomes" id="UP001595840">
    <property type="component" value="Unassembled WGS sequence"/>
</dbReference>
<keyword evidence="3" id="KW-0847">Vitamin C</keyword>
<dbReference type="Gene3D" id="2.60.120.620">
    <property type="entry name" value="q2cbj1_9rhob like domain"/>
    <property type="match status" value="1"/>
</dbReference>
<dbReference type="PROSITE" id="PS51471">
    <property type="entry name" value="FE2OG_OXY"/>
    <property type="match status" value="1"/>
</dbReference>
<feature type="domain" description="Fe2OG dioxygenase" evidence="7">
    <location>
        <begin position="100"/>
        <end position="202"/>
    </location>
</feature>
<dbReference type="EMBL" id="JBHSCX010000005">
    <property type="protein sequence ID" value="MFC4362087.1"/>
    <property type="molecule type" value="Genomic_DNA"/>
</dbReference>
<proteinExistence type="predicted"/>
<dbReference type="PANTHER" id="PTHR12907">
    <property type="entry name" value="EGL NINE HOMOLOG-RELATED"/>
    <property type="match status" value="1"/>
</dbReference>
<keyword evidence="2" id="KW-0479">Metal-binding</keyword>
<accession>A0ABV8V4R3</accession>
<evidence type="ECO:0000256" key="3">
    <source>
        <dbReference type="ARBA" id="ARBA00022896"/>
    </source>
</evidence>
<protein>
    <submittedName>
        <fullName evidence="8">2OG-Fe(II) oxygenase</fullName>
    </submittedName>
</protein>
<evidence type="ECO:0000313" key="8">
    <source>
        <dbReference type="EMBL" id="MFC4362087.1"/>
    </source>
</evidence>
<keyword evidence="9" id="KW-1185">Reference proteome</keyword>
<sequence length="210" mass="23397">MAQPSLTLPAANAGASDYLERLSTKGWVHIEGFLEPALTAELKREALRQQEWADAGIGSAGQTNEKIRRDKTVWLNGASAVQAQYLARMEAIRLAVNQAFFAGLFEYEAHFAHYPVGAFYRKHRDALRGSNARVLTSVCYLNPQWCADDGGELVIYNDADTAIEAQIWPVAGDLVLFWSEDFPHEVLPAARDRFSISGWFRRNLDGANPL</sequence>
<gene>
    <name evidence="8" type="ORF">ACFOX3_07235</name>
</gene>
<name>A0ABV8V4R3_9GAMM</name>
<dbReference type="InterPro" id="IPR005123">
    <property type="entry name" value="Oxoglu/Fe-dep_dioxygenase_dom"/>
</dbReference>
<dbReference type="InterPro" id="IPR051559">
    <property type="entry name" value="HIF_prolyl_hydroxylases"/>
</dbReference>
<comment type="cofactor">
    <cofactor evidence="1">
        <name>L-ascorbate</name>
        <dbReference type="ChEBI" id="CHEBI:38290"/>
    </cofactor>
</comment>
<evidence type="ECO:0000256" key="6">
    <source>
        <dbReference type="ARBA" id="ARBA00023004"/>
    </source>
</evidence>
<keyword evidence="6" id="KW-0408">Iron</keyword>
<keyword evidence="4" id="KW-0223">Dioxygenase</keyword>
<dbReference type="Pfam" id="PF13640">
    <property type="entry name" value="2OG-FeII_Oxy_3"/>
    <property type="match status" value="1"/>
</dbReference>
<evidence type="ECO:0000256" key="5">
    <source>
        <dbReference type="ARBA" id="ARBA00023002"/>
    </source>
</evidence>
<dbReference type="RefSeq" id="WP_290259137.1">
    <property type="nucleotide sequence ID" value="NZ_JAUFQG010000004.1"/>
</dbReference>
<evidence type="ECO:0000256" key="2">
    <source>
        <dbReference type="ARBA" id="ARBA00022723"/>
    </source>
</evidence>
<dbReference type="PANTHER" id="PTHR12907:SF26">
    <property type="entry name" value="HIF PROLYL HYDROXYLASE, ISOFORM C"/>
    <property type="match status" value="1"/>
</dbReference>
<reference evidence="9" key="1">
    <citation type="journal article" date="2019" name="Int. J. Syst. Evol. Microbiol.">
        <title>The Global Catalogue of Microorganisms (GCM) 10K type strain sequencing project: providing services to taxonomists for standard genome sequencing and annotation.</title>
        <authorList>
            <consortium name="The Broad Institute Genomics Platform"/>
            <consortium name="The Broad Institute Genome Sequencing Center for Infectious Disease"/>
            <person name="Wu L."/>
            <person name="Ma J."/>
        </authorList>
    </citation>
    <scope>NUCLEOTIDE SEQUENCE [LARGE SCALE GENOMIC DNA]</scope>
    <source>
        <strain evidence="9">CECT 8570</strain>
    </source>
</reference>
<dbReference type="SMART" id="SM00702">
    <property type="entry name" value="P4Hc"/>
    <property type="match status" value="1"/>
</dbReference>
<evidence type="ECO:0000256" key="1">
    <source>
        <dbReference type="ARBA" id="ARBA00001961"/>
    </source>
</evidence>
<evidence type="ECO:0000313" key="9">
    <source>
        <dbReference type="Proteomes" id="UP001595840"/>
    </source>
</evidence>
<keyword evidence="5" id="KW-0560">Oxidoreductase</keyword>
<dbReference type="InterPro" id="IPR006620">
    <property type="entry name" value="Pro_4_hyd_alph"/>
</dbReference>
<evidence type="ECO:0000256" key="4">
    <source>
        <dbReference type="ARBA" id="ARBA00022964"/>
    </source>
</evidence>
<comment type="caution">
    <text evidence="8">The sequence shown here is derived from an EMBL/GenBank/DDBJ whole genome shotgun (WGS) entry which is preliminary data.</text>
</comment>
<dbReference type="InterPro" id="IPR044862">
    <property type="entry name" value="Pro_4_hyd_alph_FE2OG_OXY"/>
</dbReference>
<organism evidence="8 9">
    <name type="scientific">Simiduia curdlanivorans</name>
    <dbReference type="NCBI Taxonomy" id="1492769"/>
    <lineage>
        <taxon>Bacteria</taxon>
        <taxon>Pseudomonadati</taxon>
        <taxon>Pseudomonadota</taxon>
        <taxon>Gammaproteobacteria</taxon>
        <taxon>Cellvibrionales</taxon>
        <taxon>Cellvibrionaceae</taxon>
        <taxon>Simiduia</taxon>
    </lineage>
</organism>